<organism evidence="18 19">
    <name type="scientific">Hibiscus sabdariffa</name>
    <name type="common">roselle</name>
    <dbReference type="NCBI Taxonomy" id="183260"/>
    <lineage>
        <taxon>Eukaryota</taxon>
        <taxon>Viridiplantae</taxon>
        <taxon>Streptophyta</taxon>
        <taxon>Embryophyta</taxon>
        <taxon>Tracheophyta</taxon>
        <taxon>Spermatophyta</taxon>
        <taxon>Magnoliopsida</taxon>
        <taxon>eudicotyledons</taxon>
        <taxon>Gunneridae</taxon>
        <taxon>Pentapetalae</taxon>
        <taxon>rosids</taxon>
        <taxon>malvids</taxon>
        <taxon>Malvales</taxon>
        <taxon>Malvaceae</taxon>
        <taxon>Malvoideae</taxon>
        <taxon>Hibiscus</taxon>
    </lineage>
</organism>
<keyword evidence="19" id="KW-1185">Reference proteome</keyword>
<evidence type="ECO:0000256" key="3">
    <source>
        <dbReference type="ARBA" id="ARBA00022695"/>
    </source>
</evidence>
<feature type="domain" description="Reverse transcriptase" evidence="16">
    <location>
        <begin position="262"/>
        <end position="441"/>
    </location>
</feature>
<evidence type="ECO:0000256" key="12">
    <source>
        <dbReference type="ARBA" id="ARBA00022932"/>
    </source>
</evidence>
<protein>
    <recommendedName>
        <fullName evidence="20">Reverse transcriptase</fullName>
    </recommendedName>
</protein>
<keyword evidence="12" id="KW-0239">DNA-directed DNA polymerase</keyword>
<dbReference type="PANTHER" id="PTHR37984">
    <property type="entry name" value="PROTEIN CBG26694"/>
    <property type="match status" value="1"/>
</dbReference>
<dbReference type="InterPro" id="IPR000477">
    <property type="entry name" value="RT_dom"/>
</dbReference>
<dbReference type="Pfam" id="PF08284">
    <property type="entry name" value="RVP_2"/>
    <property type="match status" value="1"/>
</dbReference>
<dbReference type="InterPro" id="IPR056924">
    <property type="entry name" value="SH3_Tf2-1"/>
</dbReference>
<dbReference type="InterPro" id="IPR050951">
    <property type="entry name" value="Retrovirus_Pol_polyprotein"/>
</dbReference>
<keyword evidence="13" id="KW-0238">DNA-binding</keyword>
<evidence type="ECO:0000313" key="19">
    <source>
        <dbReference type="Proteomes" id="UP001396334"/>
    </source>
</evidence>
<keyword evidence="7" id="KW-0255">Endonuclease</keyword>
<comment type="caution">
    <text evidence="18">The sequence shown here is derived from an EMBL/GenBank/DDBJ whole genome shotgun (WGS) entry which is preliminary data.</text>
</comment>
<dbReference type="InterPro" id="IPR041588">
    <property type="entry name" value="Integrase_H2C2"/>
</dbReference>
<dbReference type="InterPro" id="IPR001584">
    <property type="entry name" value="Integrase_cat-core"/>
</dbReference>
<dbReference type="Gene3D" id="1.10.340.70">
    <property type="match status" value="1"/>
</dbReference>
<evidence type="ECO:0000313" key="18">
    <source>
        <dbReference type="EMBL" id="KAK9033558.1"/>
    </source>
</evidence>
<dbReference type="Gene3D" id="3.30.70.270">
    <property type="match status" value="2"/>
</dbReference>
<keyword evidence="3" id="KW-0548">Nucleotidyltransferase</keyword>
<dbReference type="CDD" id="cd01647">
    <property type="entry name" value="RT_LTR"/>
    <property type="match status" value="1"/>
</dbReference>
<evidence type="ECO:0000256" key="10">
    <source>
        <dbReference type="ARBA" id="ARBA00022908"/>
    </source>
</evidence>
<dbReference type="PANTHER" id="PTHR37984:SF5">
    <property type="entry name" value="PROTEIN NYNRIN-LIKE"/>
    <property type="match status" value="1"/>
</dbReference>
<keyword evidence="6" id="KW-0064">Aspartyl protease</keyword>
<evidence type="ECO:0000256" key="8">
    <source>
        <dbReference type="ARBA" id="ARBA00022801"/>
    </source>
</evidence>
<dbReference type="Pfam" id="PF24626">
    <property type="entry name" value="SH3_Tf2-1"/>
    <property type="match status" value="1"/>
</dbReference>
<proteinExistence type="predicted"/>
<evidence type="ECO:0000256" key="1">
    <source>
        <dbReference type="ARBA" id="ARBA00022670"/>
    </source>
</evidence>
<evidence type="ECO:0000256" key="15">
    <source>
        <dbReference type="SAM" id="MobiDB-lite"/>
    </source>
</evidence>
<evidence type="ECO:0000256" key="14">
    <source>
        <dbReference type="ARBA" id="ARBA00023172"/>
    </source>
</evidence>
<keyword evidence="8" id="KW-0378">Hydrolase</keyword>
<dbReference type="InterPro" id="IPR012337">
    <property type="entry name" value="RNaseH-like_sf"/>
</dbReference>
<name>A0ABR2T7U1_9ROSI</name>
<evidence type="ECO:0000256" key="2">
    <source>
        <dbReference type="ARBA" id="ARBA00022679"/>
    </source>
</evidence>
<evidence type="ECO:0000256" key="4">
    <source>
        <dbReference type="ARBA" id="ARBA00022722"/>
    </source>
</evidence>
<keyword evidence="5" id="KW-0479">Metal-binding</keyword>
<evidence type="ECO:0000256" key="11">
    <source>
        <dbReference type="ARBA" id="ARBA00022918"/>
    </source>
</evidence>
<keyword evidence="1" id="KW-0645">Protease</keyword>
<evidence type="ECO:0000259" key="17">
    <source>
        <dbReference type="PROSITE" id="PS50994"/>
    </source>
</evidence>
<dbReference type="CDD" id="cd09274">
    <property type="entry name" value="RNase_HI_RT_Ty3"/>
    <property type="match status" value="1"/>
</dbReference>
<evidence type="ECO:0000256" key="5">
    <source>
        <dbReference type="ARBA" id="ARBA00022723"/>
    </source>
</evidence>
<evidence type="ECO:0008006" key="20">
    <source>
        <dbReference type="Google" id="ProtNLM"/>
    </source>
</evidence>
<evidence type="ECO:0000256" key="6">
    <source>
        <dbReference type="ARBA" id="ARBA00022750"/>
    </source>
</evidence>
<evidence type="ECO:0000256" key="7">
    <source>
        <dbReference type="ARBA" id="ARBA00022759"/>
    </source>
</evidence>
<dbReference type="Pfam" id="PF17917">
    <property type="entry name" value="RT_RNaseH"/>
    <property type="match status" value="1"/>
</dbReference>
<feature type="region of interest" description="Disordered" evidence="15">
    <location>
        <begin position="1"/>
        <end position="86"/>
    </location>
</feature>
<reference evidence="18 19" key="1">
    <citation type="journal article" date="2024" name="G3 (Bethesda)">
        <title>Genome assembly of Hibiscus sabdariffa L. provides insights into metabolisms of medicinal natural products.</title>
        <authorList>
            <person name="Kim T."/>
        </authorList>
    </citation>
    <scope>NUCLEOTIDE SEQUENCE [LARGE SCALE GENOMIC DNA]</scope>
    <source>
        <strain evidence="18">TK-2024</strain>
        <tissue evidence="18">Old leaves</tissue>
    </source>
</reference>
<evidence type="ECO:0000256" key="9">
    <source>
        <dbReference type="ARBA" id="ARBA00022842"/>
    </source>
</evidence>
<dbReference type="PROSITE" id="PS50994">
    <property type="entry name" value="INTEGRASE"/>
    <property type="match status" value="1"/>
</dbReference>
<keyword evidence="4" id="KW-0540">Nuclease</keyword>
<dbReference type="InterPro" id="IPR043502">
    <property type="entry name" value="DNA/RNA_pol_sf"/>
</dbReference>
<dbReference type="EMBL" id="JBBPBN010000007">
    <property type="protein sequence ID" value="KAK9033558.1"/>
    <property type="molecule type" value="Genomic_DNA"/>
</dbReference>
<dbReference type="InterPro" id="IPR043128">
    <property type="entry name" value="Rev_trsase/Diguanyl_cyclase"/>
</dbReference>
<feature type="domain" description="Integrase catalytic" evidence="17">
    <location>
        <begin position="795"/>
        <end position="963"/>
    </location>
</feature>
<dbReference type="InterPro" id="IPR036397">
    <property type="entry name" value="RNaseH_sf"/>
</dbReference>
<keyword evidence="14" id="KW-0233">DNA recombination</keyword>
<dbReference type="CDD" id="cd00303">
    <property type="entry name" value="retropepsin_like"/>
    <property type="match status" value="1"/>
</dbReference>
<keyword evidence="10" id="KW-0229">DNA integration</keyword>
<dbReference type="SUPFAM" id="SSF56672">
    <property type="entry name" value="DNA/RNA polymerases"/>
    <property type="match status" value="1"/>
</dbReference>
<dbReference type="Pfam" id="PF00078">
    <property type="entry name" value="RVT_1"/>
    <property type="match status" value="1"/>
</dbReference>
<dbReference type="PROSITE" id="PS50878">
    <property type="entry name" value="RT_POL"/>
    <property type="match status" value="1"/>
</dbReference>
<keyword evidence="11" id="KW-0695">RNA-directed DNA polymerase</keyword>
<evidence type="ECO:0000259" key="16">
    <source>
        <dbReference type="PROSITE" id="PS50878"/>
    </source>
</evidence>
<dbReference type="SUPFAM" id="SSF53098">
    <property type="entry name" value="Ribonuclease H-like"/>
    <property type="match status" value="1"/>
</dbReference>
<keyword evidence="9" id="KW-0460">Magnesium</keyword>
<sequence length="1017" mass="118392">MKVAEKRKSGHRSEKKQKRDDKLHWSSKKAKYQQERYSAYTSAPRSHFTSRPQSVNRSSHPGYCAVQGRGKASHSNAQTHQESRAPTRMYHVRGREDEESPDVIAGTVKLNSQIAYALIDSGSTHPFICTTALERLSMKPENVKSSLVFSNPIGKNMPINLICKECPITIRGKESILLIDKKPMSIFAAMALQEKYDFGLPSMPVVSEFIDVFLEELPGLPPMREVEFGIDIQQETNPVSITLYRMARVELKELKKQLEELQSKGFIRRNTSPWSAPVLFVKKKYGSMRLCIDYRQLNRVTIKNRYPLPRIEYLFDQLRDASVFSKINLRSGYYQMRVKAADVPMTAFRTRYGHYELLVMPFGLTNAPAAFMDLMNRIFKPYLDKFVVVFIDDILIYSRNKDEHVEHLRIVLQTLRDRQLFTKFSKCEFWLSEVAFLGHVISAKGIMVDPKKVQKILDWRPPRNVGEFRSFLGLAGYCRRFVKGFSAIALPLTKLLRKDKPFKWSEDLQRSFDQLKQALTHAPVLVQPEPGKEFTVYSDASHFGLGCVLMQGDNFVAYASRQLKPHELNYPTHDLELAAIVFSLKIWRHYLYGEKCHMFTDHKSLKYLLTQKDLNLRQRRWIELLKDYDLVIDYHPGKANVVADALSRKSNSAYLAINAHFRLTKERKFLSELHIQSDSIFQIQELQRMDPELQKIATNLEAKHKSEFSVKPDGLLYFKNRMCVPKDEVLRKEMLDEAHQSSFSIHLGSVKMYKDMKPLYWWPGMKAAITDYVSRCLTCQKVKVVHHAPTGSVQPLKFPQWKWERITMDFVSGLPITPRRNDSVWVIVDRLTKYENFIPVRKNMSSDILAELYIREVIRLHGVPISIVSDRDPKFTYRFWKSLQKALGTRVNLSTAFHPQTDGYADTKRQDIRYEVRDKVFLKVSLWKKVLRFGKKGKLSPRYISLFEVLEKVGPVDYRLALPLEFNRIHNVFHVSMLRKYRSDPSHVLEPEEVELNPDLTYEEEPVIILDREVKRL</sequence>
<feature type="compositionally biased region" description="Polar residues" evidence="15">
    <location>
        <begin position="35"/>
        <end position="59"/>
    </location>
</feature>
<dbReference type="Proteomes" id="UP001396334">
    <property type="component" value="Unassembled WGS sequence"/>
</dbReference>
<evidence type="ECO:0000256" key="13">
    <source>
        <dbReference type="ARBA" id="ARBA00023125"/>
    </source>
</evidence>
<accession>A0ABR2T7U1</accession>
<keyword evidence="2" id="KW-0808">Transferase</keyword>
<dbReference type="Gene3D" id="3.10.10.10">
    <property type="entry name" value="HIV Type 1 Reverse Transcriptase, subunit A, domain 1"/>
    <property type="match status" value="1"/>
</dbReference>
<dbReference type="Pfam" id="PF17921">
    <property type="entry name" value="Integrase_H2C2"/>
    <property type="match status" value="1"/>
</dbReference>
<gene>
    <name evidence="18" type="ORF">V6N11_049745</name>
</gene>
<dbReference type="Gene3D" id="3.30.420.10">
    <property type="entry name" value="Ribonuclease H-like superfamily/Ribonuclease H"/>
    <property type="match status" value="1"/>
</dbReference>
<dbReference type="InterPro" id="IPR041373">
    <property type="entry name" value="RT_RNaseH"/>
</dbReference>